<feature type="transmembrane region" description="Helical" evidence="3">
    <location>
        <begin position="27"/>
        <end position="49"/>
    </location>
</feature>
<evidence type="ECO:0000256" key="2">
    <source>
        <dbReference type="SAM" id="Coils"/>
    </source>
</evidence>
<dbReference type="InterPro" id="IPR050570">
    <property type="entry name" value="Cell_wall_metabolism_enzyme"/>
</dbReference>
<organism evidence="5 6">
    <name type="scientific">Fusobacterium ulcerans</name>
    <dbReference type="NCBI Taxonomy" id="861"/>
    <lineage>
        <taxon>Bacteria</taxon>
        <taxon>Fusobacteriati</taxon>
        <taxon>Fusobacteriota</taxon>
        <taxon>Fusobacteriia</taxon>
        <taxon>Fusobacteriales</taxon>
        <taxon>Fusobacteriaceae</taxon>
        <taxon>Fusobacterium</taxon>
    </lineage>
</organism>
<dbReference type="FunFam" id="2.70.70.10:FF:000006">
    <property type="entry name" value="M23 family peptidase"/>
    <property type="match status" value="1"/>
</dbReference>
<dbReference type="SUPFAM" id="SSF51261">
    <property type="entry name" value="Duplicated hybrid motif"/>
    <property type="match status" value="1"/>
</dbReference>
<evidence type="ECO:0000256" key="3">
    <source>
        <dbReference type="SAM" id="Phobius"/>
    </source>
</evidence>
<keyword evidence="3" id="KW-0812">Transmembrane</keyword>
<dbReference type="EC" id="3.4.24.75" evidence="5"/>
<sequence>MKNRFYITITDFRGVKCYSFDKIIKKYLFVVGSLFFTGLVLLIIMIFVLKEKVDEYSYFKLENEKLYTQIEENRQNLEEKNLELENISEKISEIERLMGEDTAVNSVNLNDIERLDLTKLNIIDKKYLLQMIPNGNPISPFKGYSSGFGGRFHPVLEQRKFHYGLDFVAKIGTDILAPGDGIVEYAGFNAGGFGNLIILSHNFGFKTYFAHLNEIDVKVGDFITKGTVIGKSGNTGRSSGPHLHYEIHYLGKRMDPKNFAKWSLENYDYIFKNEKGVKWQSLLEMTKLQTQIIQQKN</sequence>
<dbReference type="GO" id="GO:0004222">
    <property type="term" value="F:metalloendopeptidase activity"/>
    <property type="evidence" value="ECO:0007669"/>
    <property type="project" value="TreeGrafter"/>
</dbReference>
<feature type="coiled-coil region" evidence="2">
    <location>
        <begin position="60"/>
        <end position="97"/>
    </location>
</feature>
<evidence type="ECO:0000313" key="6">
    <source>
        <dbReference type="Proteomes" id="UP000249008"/>
    </source>
</evidence>
<keyword evidence="1" id="KW-0732">Signal</keyword>
<reference evidence="5 6" key="1">
    <citation type="submission" date="2018-06" db="EMBL/GenBank/DDBJ databases">
        <authorList>
            <consortium name="Pathogen Informatics"/>
            <person name="Doyle S."/>
        </authorList>
    </citation>
    <scope>NUCLEOTIDE SEQUENCE [LARGE SCALE GENOMIC DNA]</scope>
    <source>
        <strain evidence="5 6">NCTC12112</strain>
    </source>
</reference>
<keyword evidence="5" id="KW-0378">Hydrolase</keyword>
<dbReference type="AlphaFoldDB" id="A0AAX2JAV0"/>
<keyword evidence="2" id="KW-0175">Coiled coil</keyword>
<keyword evidence="3" id="KW-0472">Membrane</keyword>
<dbReference type="CDD" id="cd12797">
    <property type="entry name" value="M23_peptidase"/>
    <property type="match status" value="1"/>
</dbReference>
<dbReference type="PANTHER" id="PTHR21666:SF289">
    <property type="entry name" value="L-ALA--D-GLU ENDOPEPTIDASE"/>
    <property type="match status" value="1"/>
</dbReference>
<dbReference type="KEGG" id="ful:C4N20_16005"/>
<dbReference type="Pfam" id="PF01551">
    <property type="entry name" value="Peptidase_M23"/>
    <property type="match status" value="1"/>
</dbReference>
<dbReference type="Gene3D" id="2.70.70.10">
    <property type="entry name" value="Glucose Permease (Domain IIA)"/>
    <property type="match status" value="1"/>
</dbReference>
<dbReference type="Proteomes" id="UP000249008">
    <property type="component" value="Chromosome 1"/>
</dbReference>
<evidence type="ECO:0000259" key="4">
    <source>
        <dbReference type="Pfam" id="PF01551"/>
    </source>
</evidence>
<gene>
    <name evidence="5" type="ORF">NCTC12112_01794</name>
</gene>
<dbReference type="InterPro" id="IPR011055">
    <property type="entry name" value="Dup_hybrid_motif"/>
</dbReference>
<dbReference type="InterPro" id="IPR016047">
    <property type="entry name" value="M23ase_b-sheet_dom"/>
</dbReference>
<name>A0AAX2JAV0_9FUSO</name>
<accession>A0AAX2JAV0</accession>
<evidence type="ECO:0000256" key="1">
    <source>
        <dbReference type="ARBA" id="ARBA00022729"/>
    </source>
</evidence>
<feature type="domain" description="M23ase beta-sheet core" evidence="4">
    <location>
        <begin position="160"/>
        <end position="256"/>
    </location>
</feature>
<protein>
    <submittedName>
        <fullName evidence="5">Glycyl-glycine endopeptidase ALE-1</fullName>
        <ecNumber evidence="5">3.4.24.75</ecNumber>
    </submittedName>
</protein>
<dbReference type="PANTHER" id="PTHR21666">
    <property type="entry name" value="PEPTIDASE-RELATED"/>
    <property type="match status" value="1"/>
</dbReference>
<dbReference type="GeneID" id="78456332"/>
<keyword evidence="3" id="KW-1133">Transmembrane helix</keyword>
<proteinExistence type="predicted"/>
<evidence type="ECO:0000313" key="5">
    <source>
        <dbReference type="EMBL" id="SQJ04024.1"/>
    </source>
</evidence>
<dbReference type="EMBL" id="LS483487">
    <property type="protein sequence ID" value="SQJ04024.1"/>
    <property type="molecule type" value="Genomic_DNA"/>
</dbReference>
<dbReference type="RefSeq" id="WP_005980169.1">
    <property type="nucleotide sequence ID" value="NZ_BAABXY010000001.1"/>
</dbReference>